<dbReference type="SUPFAM" id="SSF53850">
    <property type="entry name" value="Periplasmic binding protein-like II"/>
    <property type="match status" value="1"/>
</dbReference>
<dbReference type="Pfam" id="PF03466">
    <property type="entry name" value="LysR_substrate"/>
    <property type="match status" value="1"/>
</dbReference>
<organism evidence="6 7">
    <name type="scientific">Larsenimonas rhizosphaerae</name>
    <dbReference type="NCBI Taxonomy" id="2944682"/>
    <lineage>
        <taxon>Bacteria</taxon>
        <taxon>Pseudomonadati</taxon>
        <taxon>Pseudomonadota</taxon>
        <taxon>Gammaproteobacteria</taxon>
        <taxon>Oceanospirillales</taxon>
        <taxon>Halomonadaceae</taxon>
        <taxon>Larsenimonas</taxon>
    </lineage>
</organism>
<dbReference type="FunFam" id="3.40.190.10:FF:000017">
    <property type="entry name" value="Glycine cleavage system transcriptional activator"/>
    <property type="match status" value="1"/>
</dbReference>
<dbReference type="GO" id="GO:0003700">
    <property type="term" value="F:DNA-binding transcription factor activity"/>
    <property type="evidence" value="ECO:0007669"/>
    <property type="project" value="InterPro"/>
</dbReference>
<keyword evidence="4" id="KW-0804">Transcription</keyword>
<proteinExistence type="inferred from homology"/>
<keyword evidence="2" id="KW-0805">Transcription regulation</keyword>
<dbReference type="Gene3D" id="3.40.190.10">
    <property type="entry name" value="Periplasmic binding protein-like II"/>
    <property type="match status" value="2"/>
</dbReference>
<dbReference type="Pfam" id="PF00126">
    <property type="entry name" value="HTH_1"/>
    <property type="match status" value="1"/>
</dbReference>
<dbReference type="PANTHER" id="PTHR30537:SF26">
    <property type="entry name" value="GLYCINE CLEAVAGE SYSTEM TRANSCRIPTIONAL ACTIVATOR"/>
    <property type="match status" value="1"/>
</dbReference>
<protein>
    <submittedName>
        <fullName evidence="6">LysR family transcriptional regulator</fullName>
    </submittedName>
</protein>
<dbReference type="PROSITE" id="PS50931">
    <property type="entry name" value="HTH_LYSR"/>
    <property type="match status" value="1"/>
</dbReference>
<sequence>MSRPRLPTLIAMQCFEASARHLSFTRAADELNLTQSAVSKQVAQLESLLEHPLFLRVRKRLQVTPEGSLYLTEVRKTLAQVEMSTRYMQSYGGQSDVLSVSTLPTFGARWLVPRLNGYRLRHPTTYLDISIRSDPFDLEDERVDAAFFYGRGVWPKAECVRVLDEELVPVCAPGLLPAQGFSSPLELTQLVLLQSASRPEAWHTWFAEQDCYTEHSYHGPRFDTFEMLLRAARVGCGVTLVPRFLADEEIARGELTVAWHHAIKSQDAYYLAYPEHKGEVAKVKGFVTWILEHLERPTLFPAIS</sequence>
<reference evidence="6" key="1">
    <citation type="submission" date="2022-11" db="EMBL/GenBank/DDBJ databases">
        <title>Larsenimonas rhizosphaerae sp. nov., isolated from a tidal mudflat.</title>
        <authorList>
            <person name="Lee S.D."/>
            <person name="Kim I.S."/>
        </authorList>
    </citation>
    <scope>NUCLEOTIDE SEQUENCE</scope>
    <source>
        <strain evidence="6">GH2-1</strain>
    </source>
</reference>
<evidence type="ECO:0000256" key="3">
    <source>
        <dbReference type="ARBA" id="ARBA00023125"/>
    </source>
</evidence>
<name>A0AA42CUD8_9GAMM</name>
<dbReference type="Gene3D" id="1.10.10.10">
    <property type="entry name" value="Winged helix-like DNA-binding domain superfamily/Winged helix DNA-binding domain"/>
    <property type="match status" value="1"/>
</dbReference>
<dbReference type="RefSeq" id="WP_250935134.1">
    <property type="nucleotide sequence ID" value="NZ_JAMLJK010000001.1"/>
</dbReference>
<keyword evidence="7" id="KW-1185">Reference proteome</keyword>
<comment type="similarity">
    <text evidence="1">Belongs to the LysR transcriptional regulatory family.</text>
</comment>
<evidence type="ECO:0000313" key="6">
    <source>
        <dbReference type="EMBL" id="MCX2524209.1"/>
    </source>
</evidence>
<evidence type="ECO:0000256" key="1">
    <source>
        <dbReference type="ARBA" id="ARBA00009437"/>
    </source>
</evidence>
<dbReference type="Proteomes" id="UP001165678">
    <property type="component" value="Unassembled WGS sequence"/>
</dbReference>
<comment type="caution">
    <text evidence="6">The sequence shown here is derived from an EMBL/GenBank/DDBJ whole genome shotgun (WGS) entry which is preliminary data.</text>
</comment>
<gene>
    <name evidence="6" type="ORF">OQ287_08145</name>
</gene>
<dbReference type="InterPro" id="IPR005119">
    <property type="entry name" value="LysR_subst-bd"/>
</dbReference>
<evidence type="ECO:0000313" key="7">
    <source>
        <dbReference type="Proteomes" id="UP001165678"/>
    </source>
</evidence>
<dbReference type="FunFam" id="1.10.10.10:FF:000001">
    <property type="entry name" value="LysR family transcriptional regulator"/>
    <property type="match status" value="1"/>
</dbReference>
<dbReference type="GO" id="GO:0043565">
    <property type="term" value="F:sequence-specific DNA binding"/>
    <property type="evidence" value="ECO:0007669"/>
    <property type="project" value="TreeGrafter"/>
</dbReference>
<dbReference type="SUPFAM" id="SSF46785">
    <property type="entry name" value="Winged helix' DNA-binding domain"/>
    <property type="match status" value="1"/>
</dbReference>
<dbReference type="GO" id="GO:0006351">
    <property type="term" value="P:DNA-templated transcription"/>
    <property type="evidence" value="ECO:0007669"/>
    <property type="project" value="TreeGrafter"/>
</dbReference>
<dbReference type="InterPro" id="IPR036390">
    <property type="entry name" value="WH_DNA-bd_sf"/>
</dbReference>
<dbReference type="InterPro" id="IPR000847">
    <property type="entry name" value="LysR_HTH_N"/>
</dbReference>
<accession>A0AA42CUD8</accession>
<evidence type="ECO:0000256" key="2">
    <source>
        <dbReference type="ARBA" id="ARBA00023015"/>
    </source>
</evidence>
<dbReference type="PANTHER" id="PTHR30537">
    <property type="entry name" value="HTH-TYPE TRANSCRIPTIONAL REGULATOR"/>
    <property type="match status" value="1"/>
</dbReference>
<evidence type="ECO:0000259" key="5">
    <source>
        <dbReference type="PROSITE" id="PS50931"/>
    </source>
</evidence>
<dbReference type="AlphaFoldDB" id="A0AA42CUD8"/>
<dbReference type="EMBL" id="JAPIVE010000002">
    <property type="protein sequence ID" value="MCX2524209.1"/>
    <property type="molecule type" value="Genomic_DNA"/>
</dbReference>
<dbReference type="PRINTS" id="PR00039">
    <property type="entry name" value="HTHLYSR"/>
</dbReference>
<dbReference type="InterPro" id="IPR036388">
    <property type="entry name" value="WH-like_DNA-bd_sf"/>
</dbReference>
<keyword evidence="3" id="KW-0238">DNA-binding</keyword>
<dbReference type="InterPro" id="IPR058163">
    <property type="entry name" value="LysR-type_TF_proteobact-type"/>
</dbReference>
<evidence type="ECO:0000256" key="4">
    <source>
        <dbReference type="ARBA" id="ARBA00023163"/>
    </source>
</evidence>
<feature type="domain" description="HTH lysR-type" evidence="5">
    <location>
        <begin position="7"/>
        <end position="64"/>
    </location>
</feature>